<gene>
    <name evidence="3" type="ORF">ERUC_LOCUS17419</name>
</gene>
<reference evidence="3 4" key="1">
    <citation type="submission" date="2022-03" db="EMBL/GenBank/DDBJ databases">
        <authorList>
            <person name="Macdonald S."/>
            <person name="Ahmed S."/>
            <person name="Newling K."/>
        </authorList>
    </citation>
    <scope>NUCLEOTIDE SEQUENCE [LARGE SCALE GENOMIC DNA]</scope>
</reference>
<feature type="domain" description="KIB1-4 beta-propeller" evidence="2">
    <location>
        <begin position="138"/>
        <end position="348"/>
    </location>
</feature>
<organism evidence="3 4">
    <name type="scientific">Eruca vesicaria subsp. sativa</name>
    <name type="common">Garden rocket</name>
    <name type="synonym">Eruca sativa</name>
    <dbReference type="NCBI Taxonomy" id="29727"/>
    <lineage>
        <taxon>Eukaryota</taxon>
        <taxon>Viridiplantae</taxon>
        <taxon>Streptophyta</taxon>
        <taxon>Embryophyta</taxon>
        <taxon>Tracheophyta</taxon>
        <taxon>Spermatophyta</taxon>
        <taxon>Magnoliopsida</taxon>
        <taxon>eudicotyledons</taxon>
        <taxon>Gunneridae</taxon>
        <taxon>Pentapetalae</taxon>
        <taxon>rosids</taxon>
        <taxon>malvids</taxon>
        <taxon>Brassicales</taxon>
        <taxon>Brassicaceae</taxon>
        <taxon>Brassiceae</taxon>
        <taxon>Eruca</taxon>
    </lineage>
</organism>
<feature type="chain" id="PRO_5044756819" description="KIB1-4 beta-propeller domain-containing protein" evidence="1">
    <location>
        <begin position="28"/>
        <end position="353"/>
    </location>
</feature>
<dbReference type="PANTHER" id="PTHR31681:SF57">
    <property type="entry name" value="DUF295 DOMAIN-CONTAINING PROTEIN"/>
    <property type="match status" value="1"/>
</dbReference>
<dbReference type="Proteomes" id="UP001642260">
    <property type="component" value="Unassembled WGS sequence"/>
</dbReference>
<accession>A0ABC8K247</accession>
<keyword evidence="1" id="KW-0732">Signal</keyword>
<evidence type="ECO:0000256" key="1">
    <source>
        <dbReference type="SAM" id="SignalP"/>
    </source>
</evidence>
<dbReference type="AlphaFoldDB" id="A0ABC8K247"/>
<evidence type="ECO:0000259" key="2">
    <source>
        <dbReference type="Pfam" id="PF03478"/>
    </source>
</evidence>
<proteinExistence type="predicted"/>
<feature type="signal peptide" evidence="1">
    <location>
        <begin position="1"/>
        <end position="27"/>
    </location>
</feature>
<dbReference type="EMBL" id="CAKOAT010160822">
    <property type="protein sequence ID" value="CAH8348635.1"/>
    <property type="molecule type" value="Genomic_DNA"/>
</dbReference>
<evidence type="ECO:0000313" key="4">
    <source>
        <dbReference type="Proteomes" id="UP001642260"/>
    </source>
</evidence>
<comment type="caution">
    <text evidence="3">The sequence shown here is derived from an EMBL/GenBank/DDBJ whole genome shotgun (WGS) entry which is preliminary data.</text>
</comment>
<dbReference type="InterPro" id="IPR005174">
    <property type="entry name" value="KIB1-4_b-propeller"/>
</dbReference>
<name>A0ABC8K247_ERUVS</name>
<sequence>MSWIIAAAGFKISFLVLFLKLPPSALYNSKQSPITTTSLYPSLVDSAAISSASPELCEPYEACLGKLVISKVHNDMINLEKKVRLELLYNDIFDEVVTICASKSMYIRGSTQTTLNSDDGILRLQDVLHPYASYTDPKSIPLPPLVTLPRCQTQIVTNVSMSTSSPEDENCVVSVKFLGPQLSFCRPDHSKPAWINVRIDNSCFFSSRVMFSKKEGMFHIVGSGGHLMGSWDLQNHRHKIIQRLRFKNIPELTKTTKELMDSCCTYEHLVESVTTGETFVVKQYKKTVEFDDEGVAKTRTEYLMVFKLDGEGNAVHTEDIGHLVIFLSMSEPFCLRATSFPDLLPNSVESLDY</sequence>
<keyword evidence="4" id="KW-1185">Reference proteome</keyword>
<evidence type="ECO:0000313" key="3">
    <source>
        <dbReference type="EMBL" id="CAH8348635.1"/>
    </source>
</evidence>
<protein>
    <recommendedName>
        <fullName evidence="2">KIB1-4 beta-propeller domain-containing protein</fullName>
    </recommendedName>
</protein>
<dbReference type="PANTHER" id="PTHR31681">
    <property type="entry name" value="C2H2-LIKE ZINC FINGER PROTEIN"/>
    <property type="match status" value="1"/>
</dbReference>
<dbReference type="Pfam" id="PF03478">
    <property type="entry name" value="Beta-prop_KIB1-4"/>
    <property type="match status" value="1"/>
</dbReference>